<dbReference type="GO" id="GO:0003743">
    <property type="term" value="F:translation initiation factor activity"/>
    <property type="evidence" value="ECO:0007669"/>
    <property type="project" value="UniProtKB-KW"/>
</dbReference>
<keyword evidence="1" id="KW-0396">Initiation factor</keyword>
<dbReference type="EMBL" id="JWIN03000037">
    <property type="protein sequence ID" value="KAB1252459.1"/>
    <property type="molecule type" value="Genomic_DNA"/>
</dbReference>
<gene>
    <name evidence="1" type="ORF">Cadr_000003630</name>
</gene>
<sequence length="123" mass="14164">MLDGDHKRCIFILKEPPKKKEIGTWEKKKEIRRDKDKGKWPFIQHGHAKVLAPHDDLEGAIEFFKKKKEGIIVEADVKVTGPLVLTDGHFNQTIREQIKKFPTVLTLLTEELSSTLFTVCSVR</sequence>
<protein>
    <submittedName>
        <fullName evidence="1">Eukaryotic translation initiation factor 5</fullName>
    </submittedName>
</protein>
<comment type="caution">
    <text evidence="1">The sequence shown here is derived from an EMBL/GenBank/DDBJ whole genome shotgun (WGS) entry which is preliminary data.</text>
</comment>
<reference evidence="1 2" key="1">
    <citation type="journal article" date="2019" name="Mol. Ecol. Resour.">
        <title>Improving Illumina assemblies with Hi-C and long reads: an example with the North African dromedary.</title>
        <authorList>
            <person name="Elbers J.P."/>
            <person name="Rogers M.F."/>
            <person name="Perelman P.L."/>
            <person name="Proskuryakova A.A."/>
            <person name="Serdyukova N.A."/>
            <person name="Johnson W.E."/>
            <person name="Horin P."/>
            <person name="Corander J."/>
            <person name="Murphy D."/>
            <person name="Burger P.A."/>
        </authorList>
    </citation>
    <scope>NUCLEOTIDE SEQUENCE [LARGE SCALE GENOMIC DNA]</scope>
    <source>
        <strain evidence="1">Drom800</strain>
        <tissue evidence="1">Blood</tissue>
    </source>
</reference>
<keyword evidence="2" id="KW-1185">Reference proteome</keyword>
<evidence type="ECO:0000313" key="1">
    <source>
        <dbReference type="EMBL" id="KAB1252459.1"/>
    </source>
</evidence>
<evidence type="ECO:0000313" key="2">
    <source>
        <dbReference type="Proteomes" id="UP000299084"/>
    </source>
</evidence>
<organism evidence="1 2">
    <name type="scientific">Camelus dromedarius</name>
    <name type="common">Dromedary</name>
    <name type="synonym">Arabian camel</name>
    <dbReference type="NCBI Taxonomy" id="9838"/>
    <lineage>
        <taxon>Eukaryota</taxon>
        <taxon>Metazoa</taxon>
        <taxon>Chordata</taxon>
        <taxon>Craniata</taxon>
        <taxon>Vertebrata</taxon>
        <taxon>Euteleostomi</taxon>
        <taxon>Mammalia</taxon>
        <taxon>Eutheria</taxon>
        <taxon>Laurasiatheria</taxon>
        <taxon>Artiodactyla</taxon>
        <taxon>Tylopoda</taxon>
        <taxon>Camelidae</taxon>
        <taxon>Camelus</taxon>
    </lineage>
</organism>
<accession>A0A5N4C0S1</accession>
<dbReference type="AlphaFoldDB" id="A0A5N4C0S1"/>
<proteinExistence type="predicted"/>
<name>A0A5N4C0S1_CAMDR</name>
<dbReference type="Proteomes" id="UP000299084">
    <property type="component" value="Unassembled WGS sequence"/>
</dbReference>
<keyword evidence="1" id="KW-0648">Protein biosynthesis</keyword>